<protein>
    <submittedName>
        <fullName evidence="4">Class I SAM-dependent methyltransferase</fullName>
    </submittedName>
</protein>
<dbReference type="AlphaFoldDB" id="A0A519B9N2"/>
<dbReference type="Pfam" id="PF13649">
    <property type="entry name" value="Methyltransf_25"/>
    <property type="match status" value="1"/>
</dbReference>
<name>A0A519B9N2_9DELT</name>
<evidence type="ECO:0000259" key="3">
    <source>
        <dbReference type="Pfam" id="PF13649"/>
    </source>
</evidence>
<dbReference type="PANTHER" id="PTHR43861">
    <property type="entry name" value="TRANS-ACONITATE 2-METHYLTRANSFERASE-RELATED"/>
    <property type="match status" value="1"/>
</dbReference>
<evidence type="ECO:0000313" key="4">
    <source>
        <dbReference type="EMBL" id="RZD14002.1"/>
    </source>
</evidence>
<dbReference type="SUPFAM" id="SSF53335">
    <property type="entry name" value="S-adenosyl-L-methionine-dependent methyltransferases"/>
    <property type="match status" value="1"/>
</dbReference>
<dbReference type="Proteomes" id="UP000320813">
    <property type="component" value="Unassembled WGS sequence"/>
</dbReference>
<evidence type="ECO:0000313" key="5">
    <source>
        <dbReference type="Proteomes" id="UP000320813"/>
    </source>
</evidence>
<keyword evidence="2 4" id="KW-0808">Transferase</keyword>
<keyword evidence="1 4" id="KW-0489">Methyltransferase</keyword>
<dbReference type="GO" id="GO:0008168">
    <property type="term" value="F:methyltransferase activity"/>
    <property type="evidence" value="ECO:0007669"/>
    <property type="project" value="UniProtKB-KW"/>
</dbReference>
<comment type="caution">
    <text evidence="4">The sequence shown here is derived from an EMBL/GenBank/DDBJ whole genome shotgun (WGS) entry which is preliminary data.</text>
</comment>
<organism evidence="4 5">
    <name type="scientific">Candidatus Acidulodesulfobacterium ferriphilum</name>
    <dbReference type="NCBI Taxonomy" id="2597223"/>
    <lineage>
        <taxon>Bacteria</taxon>
        <taxon>Deltaproteobacteria</taxon>
        <taxon>Candidatus Acidulodesulfobacterales</taxon>
        <taxon>Candidatus Acidulodesulfobacterium</taxon>
    </lineage>
</organism>
<dbReference type="EMBL" id="SGBD01000004">
    <property type="protein sequence ID" value="RZD14002.1"/>
    <property type="molecule type" value="Genomic_DNA"/>
</dbReference>
<dbReference type="Gene3D" id="3.40.50.150">
    <property type="entry name" value="Vaccinia Virus protein VP39"/>
    <property type="match status" value="1"/>
</dbReference>
<dbReference type="InterPro" id="IPR029063">
    <property type="entry name" value="SAM-dependent_MTases_sf"/>
</dbReference>
<feature type="domain" description="Methyltransferase" evidence="3">
    <location>
        <begin position="36"/>
        <end position="125"/>
    </location>
</feature>
<reference evidence="4 5" key="1">
    <citation type="submission" date="2019-01" db="EMBL/GenBank/DDBJ databases">
        <title>Insights into ecological role of a new deltaproteobacterial order Candidatus Sinidesulfobacterales (Sva0485) by metagenomics and metatranscriptomics.</title>
        <authorList>
            <person name="Tan S."/>
            <person name="Liu J."/>
            <person name="Fang Y."/>
            <person name="Hedlund B.P."/>
            <person name="Lian Z.H."/>
            <person name="Huang L.Y."/>
            <person name="Li J.T."/>
            <person name="Huang L.N."/>
            <person name="Li W.J."/>
            <person name="Jiang H.C."/>
            <person name="Dong H.L."/>
            <person name="Shu W.S."/>
        </authorList>
    </citation>
    <scope>NUCLEOTIDE SEQUENCE [LARGE SCALE GENOMIC DNA]</scope>
    <source>
        <strain evidence="4">AP3</strain>
    </source>
</reference>
<sequence length="263" mass="29811">MLKRWNVKSYDDNFDYVWKSGLRVIDLLSPKRGEKILDFGCGTGRLTDEIKSSGAHVKGIDISEEMIEKARNSYPYIDFEIGNIISYAENETYDGVFSNAVLHWIPLKDHVSLLKSVHALLKPQGRFVAEFDAKSNVSCIISSLDKAAGILKERNTICGDINISAKNLWYHPSVLEYKWLLENNGFNVTSIKLYERLTPLSGGEDGFAEWVRFVKGFGLLNSVPENLHEDVIEIAEDIARETLYKNGGWHADHKRIIFKALSI</sequence>
<evidence type="ECO:0000256" key="2">
    <source>
        <dbReference type="ARBA" id="ARBA00022679"/>
    </source>
</evidence>
<dbReference type="GO" id="GO:0032259">
    <property type="term" value="P:methylation"/>
    <property type="evidence" value="ECO:0007669"/>
    <property type="project" value="UniProtKB-KW"/>
</dbReference>
<proteinExistence type="predicted"/>
<evidence type="ECO:0000256" key="1">
    <source>
        <dbReference type="ARBA" id="ARBA00022603"/>
    </source>
</evidence>
<dbReference type="CDD" id="cd02440">
    <property type="entry name" value="AdoMet_MTases"/>
    <property type="match status" value="1"/>
</dbReference>
<accession>A0A519B9N2</accession>
<gene>
    <name evidence="4" type="ORF">EVJ47_07115</name>
</gene>
<dbReference type="PANTHER" id="PTHR43861:SF1">
    <property type="entry name" value="TRANS-ACONITATE 2-METHYLTRANSFERASE"/>
    <property type="match status" value="1"/>
</dbReference>
<dbReference type="InterPro" id="IPR041698">
    <property type="entry name" value="Methyltransf_25"/>
</dbReference>